<feature type="transmembrane region" description="Helical" evidence="1">
    <location>
        <begin position="7"/>
        <end position="27"/>
    </location>
</feature>
<feature type="transmembrane region" description="Helical" evidence="1">
    <location>
        <begin position="394"/>
        <end position="410"/>
    </location>
</feature>
<dbReference type="RefSeq" id="WP_269560151.1">
    <property type="nucleotide sequence ID" value="NZ_CP114767.1"/>
</dbReference>
<name>A0ABY7LNU3_9BACT</name>
<feature type="transmembrane region" description="Helical" evidence="1">
    <location>
        <begin position="129"/>
        <end position="148"/>
    </location>
</feature>
<sequence>MPLRKSLSFWVLLVCSASILLTSFWYYPRWNKPQTEALISWDASGYYMYLPATFIYHDLKKLDFLPAITQKYSPDPYQNQAYLDSTSGNQVMKYPAGLAVQSLPFFAAGHLAAKTLGYPADGFSAPYQLSLQLGAELVAILGFVLVWYALRRRFSEEATALTLVVLALGSNYLNYAAIDSAMTHNWLFTLYAGLILLTQAFYKRPTLGRALAIGAVCGLMALTRPTEVLASLIPILWGLRPDRQVLAARLAFWLRHLPHLLLAGLAGAAIGSIQPLYWHYVTGRWLVYSYGDQSFSWLRPHLYDGIFSFRSGWLTYSPLMAVALLGFGALWRRYPEVFWAMLIYSVLFIYVTFAWDIWWYGGSLGQRAMVQSYPVLAWPMAAAMSWLLAQRVRVAAFAVLLLLGIYYNLWMTHQAHGGSGLIAAGDMTRSFFWQVVGRNAVPVSTFWLLDNPDQLVNDSDRKNVRELWHTDFEQDTTAGCGTPALQGRCSLALDQTHQSSPDYRINIFQNDVQWVRVRARAKCVQKEWDTWKMTQLVVSYRQGDDKVKEGFIRLQRVVGQDWPAEVYLDLQAPRNQSYDNIRVAFWNADGPQRILIDEVRVEAFER</sequence>
<keyword evidence="3" id="KW-1185">Reference proteome</keyword>
<reference evidence="2 3" key="1">
    <citation type="submission" date="2022-12" db="EMBL/GenBank/DDBJ databases">
        <title>Hymenobacter canadensis sp. nov. isolated from lake water of the Cambridge Bay, Canada.</title>
        <authorList>
            <person name="Kim W.H."/>
            <person name="Lee Y.M."/>
        </authorList>
    </citation>
    <scope>NUCLEOTIDE SEQUENCE [LARGE SCALE GENOMIC DNA]</scope>
    <source>
        <strain evidence="2 3">PAMC 29467</strain>
    </source>
</reference>
<organism evidence="2 3">
    <name type="scientific">Hymenobacter canadensis</name>
    <dbReference type="NCBI Taxonomy" id="2999067"/>
    <lineage>
        <taxon>Bacteria</taxon>
        <taxon>Pseudomonadati</taxon>
        <taxon>Bacteroidota</taxon>
        <taxon>Cytophagia</taxon>
        <taxon>Cytophagales</taxon>
        <taxon>Hymenobacteraceae</taxon>
        <taxon>Hymenobacter</taxon>
    </lineage>
</organism>
<feature type="transmembrane region" description="Helical" evidence="1">
    <location>
        <begin position="370"/>
        <end position="388"/>
    </location>
</feature>
<feature type="transmembrane region" description="Helical" evidence="1">
    <location>
        <begin position="337"/>
        <end position="358"/>
    </location>
</feature>
<proteinExistence type="predicted"/>
<evidence type="ECO:0008006" key="4">
    <source>
        <dbReference type="Google" id="ProtNLM"/>
    </source>
</evidence>
<feature type="transmembrane region" description="Helical" evidence="1">
    <location>
        <begin position="184"/>
        <end position="202"/>
    </location>
</feature>
<evidence type="ECO:0000256" key="1">
    <source>
        <dbReference type="SAM" id="Phobius"/>
    </source>
</evidence>
<protein>
    <recommendedName>
        <fullName evidence="4">Glycosyltransferase RgtA/B/C/D-like domain-containing protein</fullName>
    </recommendedName>
</protein>
<evidence type="ECO:0000313" key="2">
    <source>
        <dbReference type="EMBL" id="WBA42093.1"/>
    </source>
</evidence>
<gene>
    <name evidence="2" type="ORF">O3303_00715</name>
</gene>
<dbReference type="EMBL" id="CP114767">
    <property type="protein sequence ID" value="WBA42093.1"/>
    <property type="molecule type" value="Genomic_DNA"/>
</dbReference>
<dbReference type="Proteomes" id="UP001211005">
    <property type="component" value="Chromosome"/>
</dbReference>
<feature type="transmembrane region" description="Helical" evidence="1">
    <location>
        <begin position="211"/>
        <end position="237"/>
    </location>
</feature>
<keyword evidence="1" id="KW-0472">Membrane</keyword>
<accession>A0ABY7LNU3</accession>
<keyword evidence="1" id="KW-0812">Transmembrane</keyword>
<keyword evidence="1" id="KW-1133">Transmembrane helix</keyword>
<feature type="transmembrane region" description="Helical" evidence="1">
    <location>
        <begin position="257"/>
        <end position="278"/>
    </location>
</feature>
<evidence type="ECO:0000313" key="3">
    <source>
        <dbReference type="Proteomes" id="UP001211005"/>
    </source>
</evidence>
<feature type="transmembrane region" description="Helical" evidence="1">
    <location>
        <begin position="313"/>
        <end position="331"/>
    </location>
</feature>